<evidence type="ECO:0000259" key="2">
    <source>
        <dbReference type="Pfam" id="PF03413"/>
    </source>
</evidence>
<dbReference type="AlphaFoldDB" id="A0A0A0BBK6"/>
<dbReference type="RefSeq" id="WP_036315484.1">
    <property type="nucleotide sequence ID" value="NZ_JADFAB010000004.1"/>
</dbReference>
<organism evidence="3 4">
    <name type="scientific">Methylophaga thiooxydans</name>
    <dbReference type="NCBI Taxonomy" id="392484"/>
    <lineage>
        <taxon>Bacteria</taxon>
        <taxon>Pseudomonadati</taxon>
        <taxon>Pseudomonadota</taxon>
        <taxon>Gammaproteobacteria</taxon>
        <taxon>Thiotrichales</taxon>
        <taxon>Piscirickettsiaceae</taxon>
        <taxon>Methylophaga</taxon>
    </lineage>
</organism>
<protein>
    <recommendedName>
        <fullName evidence="2">PepSY domain-containing protein</fullName>
    </recommendedName>
</protein>
<feature type="signal peptide" evidence="1">
    <location>
        <begin position="1"/>
        <end position="24"/>
    </location>
</feature>
<accession>A0A0A0BBK6</accession>
<dbReference type="Proteomes" id="UP000029999">
    <property type="component" value="Unassembled WGS sequence"/>
</dbReference>
<keyword evidence="1" id="KW-0732">Signal</keyword>
<comment type="caution">
    <text evidence="3">The sequence shown here is derived from an EMBL/GenBank/DDBJ whole genome shotgun (WGS) entry which is preliminary data.</text>
</comment>
<evidence type="ECO:0000313" key="3">
    <source>
        <dbReference type="EMBL" id="KGM05993.1"/>
    </source>
</evidence>
<dbReference type="STRING" id="392484.LP43_2308"/>
<dbReference type="Pfam" id="PF03413">
    <property type="entry name" value="PepSY"/>
    <property type="match status" value="1"/>
</dbReference>
<gene>
    <name evidence="3" type="ORF">LP43_2308</name>
</gene>
<sequence>MKTFTAMTLSGAFALTAAVSIANADDDIREMKKLSEGLGLISLEEASAKALEAKPGVIEDADLEDRDFKKGWDYEFEIVDADGNEWEVYIDAKTGEVGKIEKDWF</sequence>
<dbReference type="EMBL" id="JRQD01000006">
    <property type="protein sequence ID" value="KGM05993.1"/>
    <property type="molecule type" value="Genomic_DNA"/>
</dbReference>
<reference evidence="3 4" key="1">
    <citation type="submission" date="2014-09" db="EMBL/GenBank/DDBJ databases">
        <authorList>
            <person name="Grob C."/>
            <person name="Taubert M."/>
            <person name="Howat A.M."/>
            <person name="Burns O.J."/>
            <person name="Dixon J.L."/>
            <person name="Chen Y."/>
            <person name="Murrell J.C."/>
        </authorList>
    </citation>
    <scope>NUCLEOTIDE SEQUENCE [LARGE SCALE GENOMIC DNA]</scope>
    <source>
        <strain evidence="3">L4</strain>
    </source>
</reference>
<name>A0A0A0BBK6_9GAMM</name>
<feature type="domain" description="PepSY" evidence="2">
    <location>
        <begin position="41"/>
        <end position="97"/>
    </location>
</feature>
<dbReference type="Gene3D" id="3.10.450.40">
    <property type="match status" value="1"/>
</dbReference>
<dbReference type="InterPro" id="IPR025711">
    <property type="entry name" value="PepSY"/>
</dbReference>
<evidence type="ECO:0000256" key="1">
    <source>
        <dbReference type="SAM" id="SignalP"/>
    </source>
</evidence>
<evidence type="ECO:0000313" key="4">
    <source>
        <dbReference type="Proteomes" id="UP000029999"/>
    </source>
</evidence>
<proteinExistence type="predicted"/>
<feature type="chain" id="PRO_5001967075" description="PepSY domain-containing protein" evidence="1">
    <location>
        <begin position="25"/>
        <end position="105"/>
    </location>
</feature>